<comment type="caution">
    <text evidence="1">The sequence shown here is derived from an EMBL/GenBank/DDBJ whole genome shotgun (WGS) entry which is preliminary data.</text>
</comment>
<accession>X0YEW9</accession>
<organism evidence="1">
    <name type="scientific">marine sediment metagenome</name>
    <dbReference type="NCBI Taxonomy" id="412755"/>
    <lineage>
        <taxon>unclassified sequences</taxon>
        <taxon>metagenomes</taxon>
        <taxon>ecological metagenomes</taxon>
    </lineage>
</organism>
<proteinExistence type="predicted"/>
<gene>
    <name evidence="1" type="ORF">S01H4_13252</name>
</gene>
<name>X0YEW9_9ZZZZ</name>
<evidence type="ECO:0000313" key="1">
    <source>
        <dbReference type="EMBL" id="GAG54469.1"/>
    </source>
</evidence>
<reference evidence="1" key="1">
    <citation type="journal article" date="2014" name="Front. Microbiol.">
        <title>High frequency of phylogenetically diverse reductive dehalogenase-homologous genes in deep subseafloor sedimentary metagenomes.</title>
        <authorList>
            <person name="Kawai M."/>
            <person name="Futagami T."/>
            <person name="Toyoda A."/>
            <person name="Takaki Y."/>
            <person name="Nishi S."/>
            <person name="Hori S."/>
            <person name="Arai W."/>
            <person name="Tsubouchi T."/>
            <person name="Morono Y."/>
            <person name="Uchiyama I."/>
            <person name="Ito T."/>
            <person name="Fujiyama A."/>
            <person name="Inagaki F."/>
            <person name="Takami H."/>
        </authorList>
    </citation>
    <scope>NUCLEOTIDE SEQUENCE</scope>
    <source>
        <strain evidence="1">Expedition CK06-06</strain>
    </source>
</reference>
<sequence length="43" mass="4947">MHQSEGQIIGLKKYKRKVQAIEKILPNLCSNCRKIVEEALAHK</sequence>
<dbReference type="EMBL" id="BART01005845">
    <property type="protein sequence ID" value="GAG54469.1"/>
    <property type="molecule type" value="Genomic_DNA"/>
</dbReference>
<dbReference type="AlphaFoldDB" id="X0YEW9"/>
<protein>
    <submittedName>
        <fullName evidence="1">Uncharacterized protein</fullName>
    </submittedName>
</protein>